<organism evidence="1 2">
    <name type="scientific">Candidatus Collierbacteria bacterium CG22_combo_CG10-13_8_21_14_all_43_12</name>
    <dbReference type="NCBI Taxonomy" id="1974537"/>
    <lineage>
        <taxon>Bacteria</taxon>
        <taxon>Candidatus Collieribacteriota</taxon>
    </lineage>
</organism>
<dbReference type="GO" id="GO:0004803">
    <property type="term" value="F:transposase activity"/>
    <property type="evidence" value="ECO:0007669"/>
    <property type="project" value="InterPro"/>
</dbReference>
<dbReference type="GO" id="GO:0006313">
    <property type="term" value="P:DNA transposition"/>
    <property type="evidence" value="ECO:0007669"/>
    <property type="project" value="InterPro"/>
</dbReference>
<dbReference type="Proteomes" id="UP000231136">
    <property type="component" value="Unassembled WGS sequence"/>
</dbReference>
<protein>
    <submittedName>
        <fullName evidence="1">Transposase</fullName>
    </submittedName>
</protein>
<evidence type="ECO:0000313" key="1">
    <source>
        <dbReference type="EMBL" id="PIP85860.1"/>
    </source>
</evidence>
<reference evidence="1 2" key="1">
    <citation type="submission" date="2017-09" db="EMBL/GenBank/DDBJ databases">
        <title>Depth-based differentiation of microbial function through sediment-hosted aquifers and enrichment of novel symbionts in the deep terrestrial subsurface.</title>
        <authorList>
            <person name="Probst A.J."/>
            <person name="Ladd B."/>
            <person name="Jarett J.K."/>
            <person name="Geller-Mcgrath D.E."/>
            <person name="Sieber C.M."/>
            <person name="Emerson J.B."/>
            <person name="Anantharaman K."/>
            <person name="Thomas B.C."/>
            <person name="Malmstrom R."/>
            <person name="Stieglmeier M."/>
            <person name="Klingl A."/>
            <person name="Woyke T."/>
            <person name="Ryan C.M."/>
            <person name="Banfield J.F."/>
        </authorList>
    </citation>
    <scope>NUCLEOTIDE SEQUENCE [LARGE SCALE GENOMIC DNA]</scope>
    <source>
        <strain evidence="1">CG22_combo_CG10-13_8_21_14_all_43_12</strain>
    </source>
</reference>
<feature type="non-terminal residue" evidence="1">
    <location>
        <position position="59"/>
    </location>
</feature>
<proteinExistence type="predicted"/>
<dbReference type="EMBL" id="PCTR01000063">
    <property type="protein sequence ID" value="PIP85860.1"/>
    <property type="molecule type" value="Genomic_DNA"/>
</dbReference>
<gene>
    <name evidence="1" type="ORF">COW83_01965</name>
</gene>
<dbReference type="GO" id="GO:0003677">
    <property type="term" value="F:DNA binding"/>
    <property type="evidence" value="ECO:0007669"/>
    <property type="project" value="InterPro"/>
</dbReference>
<dbReference type="AlphaFoldDB" id="A0A2H0DW90"/>
<accession>A0A2H0DW90</accession>
<comment type="caution">
    <text evidence="1">The sequence shown here is derived from an EMBL/GenBank/DDBJ whole genome shotgun (WGS) entry which is preliminary data.</text>
</comment>
<name>A0A2H0DW90_9BACT</name>
<sequence length="59" mass="6657">MGVDFPQRRSVRLSGYNYSQNGAYLITICAKDRDCLFGQIVGGEMVLSELGNVIQKEWE</sequence>
<evidence type="ECO:0000313" key="2">
    <source>
        <dbReference type="Proteomes" id="UP000231136"/>
    </source>
</evidence>
<dbReference type="Gene3D" id="3.30.70.1290">
    <property type="entry name" value="Transposase IS200-like"/>
    <property type="match status" value="1"/>
</dbReference>
<dbReference type="InterPro" id="IPR036515">
    <property type="entry name" value="Transposase_17_sf"/>
</dbReference>